<dbReference type="InterPro" id="IPR050712">
    <property type="entry name" value="NAD(P)H-dep_reductase"/>
</dbReference>
<dbReference type="PANTHER" id="PTHR30543:SF21">
    <property type="entry name" value="NAD(P)H-DEPENDENT FMN REDUCTASE LOT6"/>
    <property type="match status" value="1"/>
</dbReference>
<dbReference type="GO" id="GO:0016491">
    <property type="term" value="F:oxidoreductase activity"/>
    <property type="evidence" value="ECO:0007669"/>
    <property type="project" value="InterPro"/>
</dbReference>
<dbReference type="EMBL" id="MRCG01000021">
    <property type="protein sequence ID" value="OKH44648.1"/>
    <property type="molecule type" value="Genomic_DNA"/>
</dbReference>
<dbReference type="PANTHER" id="PTHR30543">
    <property type="entry name" value="CHROMATE REDUCTASE"/>
    <property type="match status" value="1"/>
</dbReference>
<evidence type="ECO:0000259" key="1">
    <source>
        <dbReference type="Pfam" id="PF03358"/>
    </source>
</evidence>
<protein>
    <submittedName>
        <fullName evidence="2">NADPH-dependent oxidoreductase</fullName>
    </submittedName>
</protein>
<feature type="domain" description="NADPH-dependent FMN reductase-like" evidence="1">
    <location>
        <begin position="29"/>
        <end position="163"/>
    </location>
</feature>
<dbReference type="Proteomes" id="UP000185557">
    <property type="component" value="Unassembled WGS sequence"/>
</dbReference>
<dbReference type="Pfam" id="PF03358">
    <property type="entry name" value="FMN_red"/>
    <property type="match status" value="1"/>
</dbReference>
<dbReference type="Gene3D" id="3.40.50.360">
    <property type="match status" value="1"/>
</dbReference>
<proteinExistence type="predicted"/>
<dbReference type="InterPro" id="IPR029039">
    <property type="entry name" value="Flavoprotein-like_sf"/>
</dbReference>
<evidence type="ECO:0000313" key="2">
    <source>
        <dbReference type="EMBL" id="OKH44648.1"/>
    </source>
</evidence>
<dbReference type="InterPro" id="IPR005025">
    <property type="entry name" value="FMN_Rdtase-like_dom"/>
</dbReference>
<accession>A0A1U7IZM7</accession>
<organism evidence="2 3">
    <name type="scientific">Phormidium tenue NIES-30</name>
    <dbReference type="NCBI Taxonomy" id="549789"/>
    <lineage>
        <taxon>Bacteria</taxon>
        <taxon>Bacillati</taxon>
        <taxon>Cyanobacteriota</taxon>
        <taxon>Cyanophyceae</taxon>
        <taxon>Oscillatoriophycideae</taxon>
        <taxon>Oscillatoriales</taxon>
        <taxon>Oscillatoriaceae</taxon>
        <taxon>Phormidium</taxon>
    </lineage>
</organism>
<evidence type="ECO:0000313" key="3">
    <source>
        <dbReference type="Proteomes" id="UP000185557"/>
    </source>
</evidence>
<comment type="caution">
    <text evidence="2">The sequence shown here is derived from an EMBL/GenBank/DDBJ whole genome shotgun (WGS) entry which is preliminary data.</text>
</comment>
<keyword evidence="3" id="KW-1185">Reference proteome</keyword>
<dbReference type="SUPFAM" id="SSF52218">
    <property type="entry name" value="Flavoproteins"/>
    <property type="match status" value="1"/>
</dbReference>
<dbReference type="GO" id="GO:0010181">
    <property type="term" value="F:FMN binding"/>
    <property type="evidence" value="ECO:0007669"/>
    <property type="project" value="TreeGrafter"/>
</dbReference>
<dbReference type="STRING" id="549789.NIES30_21780"/>
<dbReference type="AlphaFoldDB" id="A0A1U7IZM7"/>
<reference evidence="2 3" key="1">
    <citation type="submission" date="2016-11" db="EMBL/GenBank/DDBJ databases">
        <title>Draft Genome Sequences of Nine Cyanobacterial Strains from Diverse Habitats.</title>
        <authorList>
            <person name="Zhu T."/>
            <person name="Hou S."/>
            <person name="Lu X."/>
            <person name="Hess W.R."/>
        </authorList>
    </citation>
    <scope>NUCLEOTIDE SEQUENCE [LARGE SCALE GENOMIC DNA]</scope>
    <source>
        <strain evidence="2 3">NIES-30</strain>
    </source>
</reference>
<name>A0A1U7IZM7_9CYAN</name>
<gene>
    <name evidence="2" type="ORF">NIES30_21780</name>
</gene>
<dbReference type="GO" id="GO:0005829">
    <property type="term" value="C:cytosol"/>
    <property type="evidence" value="ECO:0007669"/>
    <property type="project" value="TreeGrafter"/>
</dbReference>
<sequence>MKRPDGGGKLKALPLPPHLLRTMLILSATNGKNLDLAHAFAAEATNNGVAAEVISLPELQIPLYDSLGNSSAGDGLLKLAQAMRQHKSLVICAPEYNGSIPPVLSNAIAWLSVSTDDFRALFNSRPVALATHSGGGGQKVMLAIRQQLSHLGCTVLGREVQSNSQKAANPEAIAALVSQLAALESSYEGATV</sequence>